<name>A0A1W5D3F7_9LECA</name>
<dbReference type="PROSITE" id="PS00825">
    <property type="entry name" value="EF1BD_2"/>
    <property type="match status" value="1"/>
</dbReference>
<keyword evidence="4 5" id="KW-0648">Protein biosynthesis</keyword>
<feature type="domain" description="Elongation factor 1 beta central acidic region eukaryote" evidence="8">
    <location>
        <begin position="109"/>
        <end position="136"/>
    </location>
</feature>
<dbReference type="CDD" id="cd00292">
    <property type="entry name" value="EF1B"/>
    <property type="match status" value="1"/>
</dbReference>
<evidence type="ECO:0000256" key="2">
    <source>
        <dbReference type="ARBA" id="ARBA00017600"/>
    </source>
</evidence>
<dbReference type="PANTHER" id="PTHR11595">
    <property type="entry name" value="EF-HAND AND COILED-COIL DOMAIN-CONTAINING FAMILY MEMBER"/>
    <property type="match status" value="1"/>
</dbReference>
<organism evidence="9 10">
    <name type="scientific">Lasallia pustulata</name>
    <dbReference type="NCBI Taxonomy" id="136370"/>
    <lineage>
        <taxon>Eukaryota</taxon>
        <taxon>Fungi</taxon>
        <taxon>Dikarya</taxon>
        <taxon>Ascomycota</taxon>
        <taxon>Pezizomycotina</taxon>
        <taxon>Lecanoromycetes</taxon>
        <taxon>OSLEUM clade</taxon>
        <taxon>Umbilicariomycetidae</taxon>
        <taxon>Umbilicariales</taxon>
        <taxon>Umbilicariaceae</taxon>
        <taxon>Lasallia</taxon>
    </lineage>
</organism>
<feature type="domain" description="Translation elongation factor EF1B beta/delta subunit guanine nucleotide exchange" evidence="7">
    <location>
        <begin position="145"/>
        <end position="231"/>
    </location>
</feature>
<dbReference type="GO" id="GO:0005829">
    <property type="term" value="C:cytosol"/>
    <property type="evidence" value="ECO:0007669"/>
    <property type="project" value="TreeGrafter"/>
</dbReference>
<evidence type="ECO:0000256" key="5">
    <source>
        <dbReference type="RuleBase" id="RU003791"/>
    </source>
</evidence>
<evidence type="ECO:0000256" key="4">
    <source>
        <dbReference type="ARBA" id="ARBA00022917"/>
    </source>
</evidence>
<dbReference type="InterPro" id="IPR018940">
    <property type="entry name" value="EF-1_beta_acid_region_euk"/>
</dbReference>
<evidence type="ECO:0000259" key="8">
    <source>
        <dbReference type="SMART" id="SM01182"/>
    </source>
</evidence>
<dbReference type="FunFam" id="1.20.1050.130:FF:000001">
    <property type="entry name" value="Putative Elongation factor 1-beta"/>
    <property type="match status" value="1"/>
</dbReference>
<dbReference type="InterPro" id="IPR036219">
    <property type="entry name" value="eEF-1beta-like_sf"/>
</dbReference>
<dbReference type="EMBL" id="FWEW01001723">
    <property type="protein sequence ID" value="SLM37585.1"/>
    <property type="molecule type" value="Genomic_DNA"/>
</dbReference>
<proteinExistence type="inferred from homology"/>
<dbReference type="InterPro" id="IPR001326">
    <property type="entry name" value="Transl_elong_EF1B_B/D_CS"/>
</dbReference>
<reference evidence="10" key="1">
    <citation type="submission" date="2017-03" db="EMBL/GenBank/DDBJ databases">
        <authorList>
            <person name="Sharma R."/>
            <person name="Thines M."/>
        </authorList>
    </citation>
    <scope>NUCLEOTIDE SEQUENCE [LARGE SCALE GENOMIC DNA]</scope>
</reference>
<evidence type="ECO:0000256" key="6">
    <source>
        <dbReference type="SAM" id="MobiDB-lite"/>
    </source>
</evidence>
<evidence type="ECO:0000313" key="10">
    <source>
        <dbReference type="Proteomes" id="UP000192927"/>
    </source>
</evidence>
<evidence type="ECO:0000313" key="9">
    <source>
        <dbReference type="EMBL" id="SLM37585.1"/>
    </source>
</evidence>
<dbReference type="Proteomes" id="UP000192927">
    <property type="component" value="Unassembled WGS sequence"/>
</dbReference>
<dbReference type="GO" id="GO:0005085">
    <property type="term" value="F:guanyl-nucleotide exchange factor activity"/>
    <property type="evidence" value="ECO:0007669"/>
    <property type="project" value="TreeGrafter"/>
</dbReference>
<dbReference type="Gene3D" id="3.30.70.60">
    <property type="match status" value="1"/>
</dbReference>
<dbReference type="Pfam" id="PF10587">
    <property type="entry name" value="EF-1_beta_acid"/>
    <property type="match status" value="1"/>
</dbReference>
<evidence type="ECO:0000256" key="3">
    <source>
        <dbReference type="ARBA" id="ARBA00022768"/>
    </source>
</evidence>
<dbReference type="AlphaFoldDB" id="A0A1W5D3F7"/>
<dbReference type="SUPFAM" id="SSF47616">
    <property type="entry name" value="GST C-terminal domain-like"/>
    <property type="match status" value="1"/>
</dbReference>
<feature type="compositionally biased region" description="Acidic residues" evidence="6">
    <location>
        <begin position="99"/>
        <end position="119"/>
    </location>
</feature>
<evidence type="ECO:0000259" key="7">
    <source>
        <dbReference type="SMART" id="SM00888"/>
    </source>
</evidence>
<feature type="region of interest" description="Disordered" evidence="6">
    <location>
        <begin position="67"/>
        <end position="124"/>
    </location>
</feature>
<dbReference type="InterPro" id="IPR049720">
    <property type="entry name" value="EF1B_bsu/dsu"/>
</dbReference>
<keyword evidence="10" id="KW-1185">Reference proteome</keyword>
<protein>
    <recommendedName>
        <fullName evidence="2">Elongation factor 1-beta</fullName>
    </recommendedName>
</protein>
<dbReference type="PANTHER" id="PTHR11595:SF21">
    <property type="entry name" value="ELONGATION FACTOR 1-BETA"/>
    <property type="match status" value="1"/>
</dbReference>
<dbReference type="InterPro" id="IPR014038">
    <property type="entry name" value="EF1B_bsu/dsu_GNE"/>
</dbReference>
<keyword evidence="3 5" id="KW-0251">Elongation factor</keyword>
<dbReference type="SMART" id="SM00888">
    <property type="entry name" value="EF1_GNE"/>
    <property type="match status" value="1"/>
</dbReference>
<dbReference type="InterPro" id="IPR014717">
    <property type="entry name" value="Transl_elong_EF1B/ribsomal_bS6"/>
</dbReference>
<dbReference type="SUPFAM" id="SSF54984">
    <property type="entry name" value="eEF-1beta-like"/>
    <property type="match status" value="1"/>
</dbReference>
<sequence length="231" mass="25894">MGFADFLSDAGLSMLNSWMTTRSYIVGYGPSQADVASFKALKAQPSPDKYPHAYRWYKHMTTYESEFSTLPGDPSKAYTTYGPEKTEATLNPKDAPKEAEEEEEEDDDLFGSDDEEEDPEAVRIREERLAAYKKKKEGKEKPAAKSIVILDVKPWDDETNMKELEANMRAIEMDGLTWGAGKLVPVGFGIKKLQVNLVVEDEKVSIDELQAKIEGDEDHVQSTDVAAMQKL</sequence>
<dbReference type="GO" id="GO:0005853">
    <property type="term" value="C:eukaryotic translation elongation factor 1 complex"/>
    <property type="evidence" value="ECO:0007669"/>
    <property type="project" value="InterPro"/>
</dbReference>
<dbReference type="Gene3D" id="1.20.1050.130">
    <property type="match status" value="1"/>
</dbReference>
<accession>A0A1W5D3F7</accession>
<dbReference type="SMART" id="SM01182">
    <property type="entry name" value="EF-1_beta_acid"/>
    <property type="match status" value="1"/>
</dbReference>
<comment type="similarity">
    <text evidence="1 5">Belongs to the EF-1-beta/EF-1-delta family.</text>
</comment>
<dbReference type="InterPro" id="IPR036282">
    <property type="entry name" value="Glutathione-S-Trfase_C_sf"/>
</dbReference>
<evidence type="ECO:0000256" key="1">
    <source>
        <dbReference type="ARBA" id="ARBA00007411"/>
    </source>
</evidence>
<dbReference type="FunFam" id="3.30.70.60:FF:000001">
    <property type="entry name" value="Elongation factor 1-beta 1 like"/>
    <property type="match status" value="1"/>
</dbReference>
<dbReference type="GO" id="GO:0003746">
    <property type="term" value="F:translation elongation factor activity"/>
    <property type="evidence" value="ECO:0007669"/>
    <property type="project" value="UniProtKB-KW"/>
</dbReference>
<dbReference type="Pfam" id="PF00736">
    <property type="entry name" value="EF1_GNE"/>
    <property type="match status" value="1"/>
</dbReference>